<dbReference type="FunFam" id="1.10.238.220:FF:000001">
    <property type="entry name" value="Serine/threonine-protein phosphatase 2A regulatory subunit B'' subunit alpha"/>
    <property type="match status" value="1"/>
</dbReference>
<accession>A0A1D1W1E9</accession>
<feature type="compositionally biased region" description="Low complexity" evidence="4">
    <location>
        <begin position="8"/>
        <end position="35"/>
    </location>
</feature>
<dbReference type="CDD" id="cd21504">
    <property type="entry name" value="PPP2R3A_B-like"/>
    <property type="match status" value="1"/>
</dbReference>
<dbReference type="Pfam" id="PF13499">
    <property type="entry name" value="EF-hand_7"/>
    <property type="match status" value="1"/>
</dbReference>
<gene>
    <name evidence="6" type="primary">RvY_15989-1</name>
    <name evidence="6" type="synonym">RvY_15989.1</name>
    <name evidence="6" type="ORF">RvY_15989</name>
</gene>
<dbReference type="InterPro" id="IPR011992">
    <property type="entry name" value="EF-hand-dom_pair"/>
</dbReference>
<dbReference type="SUPFAM" id="SSF47473">
    <property type="entry name" value="EF-hand"/>
    <property type="match status" value="2"/>
</dbReference>
<evidence type="ECO:0000259" key="5">
    <source>
        <dbReference type="PROSITE" id="PS50222"/>
    </source>
</evidence>
<dbReference type="EMBL" id="BDGG01000012">
    <property type="protein sequence ID" value="GAV05938.1"/>
    <property type="molecule type" value="Genomic_DNA"/>
</dbReference>
<evidence type="ECO:0000256" key="2">
    <source>
        <dbReference type="ARBA" id="ARBA00022837"/>
    </source>
</evidence>
<dbReference type="Gene3D" id="1.10.238.10">
    <property type="entry name" value="EF-hand"/>
    <property type="match status" value="1"/>
</dbReference>
<evidence type="ECO:0000256" key="3">
    <source>
        <dbReference type="ARBA" id="ARBA00093310"/>
    </source>
</evidence>
<comment type="function">
    <text evidence="3">The B regulatory subunit might modulate substrate selectivity and catalytic activity, and might also direct the localization of the catalytic enzyme to a particular subcellular compartment.</text>
</comment>
<dbReference type="OrthoDB" id="5586at2759"/>
<dbReference type="PANTHER" id="PTHR14095">
    <property type="entry name" value="PHOSPHATASE 2A REGULATORY SUBUNIT-RELATED"/>
    <property type="match status" value="1"/>
</dbReference>
<feature type="region of interest" description="Disordered" evidence="4">
    <location>
        <begin position="546"/>
        <end position="614"/>
    </location>
</feature>
<evidence type="ECO:0000313" key="6">
    <source>
        <dbReference type="EMBL" id="GAV05938.1"/>
    </source>
</evidence>
<dbReference type="GO" id="GO:0000159">
    <property type="term" value="C:protein phosphatase type 2A complex"/>
    <property type="evidence" value="ECO:0007669"/>
    <property type="project" value="TreeGrafter"/>
</dbReference>
<dbReference type="FunFam" id="1.10.238.230:FF:000001">
    <property type="entry name" value="Serine/threonine-protein phosphatase 2A regulatory subunit B'' subunit beta"/>
    <property type="match status" value="1"/>
</dbReference>
<dbReference type="Proteomes" id="UP000186922">
    <property type="component" value="Unassembled WGS sequence"/>
</dbReference>
<feature type="domain" description="EF-hand" evidence="5">
    <location>
        <begin position="856"/>
        <end position="891"/>
    </location>
</feature>
<protein>
    <recommendedName>
        <fullName evidence="5">EF-hand domain-containing protein</fullName>
    </recommendedName>
</protein>
<organism evidence="6 7">
    <name type="scientific">Ramazzottius varieornatus</name>
    <name type="common">Water bear</name>
    <name type="synonym">Tardigrade</name>
    <dbReference type="NCBI Taxonomy" id="947166"/>
    <lineage>
        <taxon>Eukaryota</taxon>
        <taxon>Metazoa</taxon>
        <taxon>Ecdysozoa</taxon>
        <taxon>Tardigrada</taxon>
        <taxon>Eutardigrada</taxon>
        <taxon>Parachela</taxon>
        <taxon>Hypsibioidea</taxon>
        <taxon>Ramazzottiidae</taxon>
        <taxon>Ramazzottius</taxon>
    </lineage>
</organism>
<reference evidence="6 7" key="1">
    <citation type="journal article" date="2016" name="Nat. Commun.">
        <title>Extremotolerant tardigrade genome and improved radiotolerance of human cultured cells by tardigrade-unique protein.</title>
        <authorList>
            <person name="Hashimoto T."/>
            <person name="Horikawa D.D."/>
            <person name="Saito Y."/>
            <person name="Kuwahara H."/>
            <person name="Kozuka-Hata H."/>
            <person name="Shin-I T."/>
            <person name="Minakuchi Y."/>
            <person name="Ohishi K."/>
            <person name="Motoyama A."/>
            <person name="Aizu T."/>
            <person name="Enomoto A."/>
            <person name="Kondo K."/>
            <person name="Tanaka S."/>
            <person name="Hara Y."/>
            <person name="Koshikawa S."/>
            <person name="Sagara H."/>
            <person name="Miura T."/>
            <person name="Yokobori S."/>
            <person name="Miyagawa K."/>
            <person name="Suzuki Y."/>
            <person name="Kubo T."/>
            <person name="Oyama M."/>
            <person name="Kohara Y."/>
            <person name="Fujiyama A."/>
            <person name="Arakawa K."/>
            <person name="Katayama T."/>
            <person name="Toyoda A."/>
            <person name="Kunieda T."/>
        </authorList>
    </citation>
    <scope>NUCLEOTIDE SEQUENCE [LARGE SCALE GENOMIC DNA]</scope>
    <source>
        <strain evidence="6 7">YOKOZUNA-1</strain>
    </source>
</reference>
<dbReference type="GO" id="GO:0005509">
    <property type="term" value="F:calcium ion binding"/>
    <property type="evidence" value="ECO:0007669"/>
    <property type="project" value="InterPro"/>
</dbReference>
<dbReference type="STRING" id="947166.A0A1D1W1E9"/>
<dbReference type="AlphaFoldDB" id="A0A1D1W1E9"/>
<dbReference type="InterPro" id="IPR002048">
    <property type="entry name" value="EF_hand_dom"/>
</dbReference>
<evidence type="ECO:0000256" key="4">
    <source>
        <dbReference type="SAM" id="MobiDB-lite"/>
    </source>
</evidence>
<feature type="region of interest" description="Disordered" evidence="4">
    <location>
        <begin position="1"/>
        <end position="40"/>
    </location>
</feature>
<keyword evidence="2" id="KW-0106">Calcium</keyword>
<evidence type="ECO:0000313" key="7">
    <source>
        <dbReference type="Proteomes" id="UP000186922"/>
    </source>
</evidence>
<feature type="region of interest" description="Disordered" evidence="4">
    <location>
        <begin position="109"/>
        <end position="132"/>
    </location>
</feature>
<keyword evidence="7" id="KW-1185">Reference proteome</keyword>
<feature type="compositionally biased region" description="Basic and acidic residues" evidence="4">
    <location>
        <begin position="546"/>
        <end position="559"/>
    </location>
</feature>
<dbReference type="PROSITE" id="PS50222">
    <property type="entry name" value="EF_HAND_2"/>
    <property type="match status" value="1"/>
</dbReference>
<dbReference type="FunFam" id="1.10.238.10:FF:000628">
    <property type="entry name" value="Serine/threonine-protein phosphatase 2A regulatory subunit B'' subunit beta"/>
    <property type="match status" value="1"/>
</dbReference>
<dbReference type="Gene3D" id="1.10.238.220">
    <property type="match status" value="1"/>
</dbReference>
<dbReference type="GO" id="GO:0019888">
    <property type="term" value="F:protein phosphatase regulator activity"/>
    <property type="evidence" value="ECO:0007669"/>
    <property type="project" value="TreeGrafter"/>
</dbReference>
<dbReference type="InterPro" id="IPR018247">
    <property type="entry name" value="EF_Hand_1_Ca_BS"/>
</dbReference>
<feature type="compositionally biased region" description="Polar residues" evidence="4">
    <location>
        <begin position="109"/>
        <end position="123"/>
    </location>
</feature>
<comment type="caution">
    <text evidence="6">The sequence shown here is derived from an EMBL/GenBank/DDBJ whole genome shotgun (WGS) entry which is preliminary data.</text>
</comment>
<dbReference type="Gene3D" id="1.10.238.230">
    <property type="match status" value="1"/>
</dbReference>
<sequence>MMPQANISNNSTASSTSSPRSSSPTPSASSSSNFSVQVQHDQPLSMRLSMPFRSAFSRHGDLRSKLFNEDLMDNFFSTDRPFRSFSHNRDPFSIDIDQVANDLFSSFDNRPGITSNSSNQQFPNREASPGQMINSRRYFSSTSSLQNDNNKGGLEETIHHIIHTEEEPSELEQRVKIFIAQDRARGLGDSSGNGNGNSVNTQQFPRISARLPRGGSLTFSFSSDGTNMQINDGSDFSQVPPHPLLSIEQKKQLKERLLAQKNDMISGPNTSATILTSDSSPYLNGNVPARPGVVNDQRSPGSVADRVMWFEGFPQLQITHHPAGRLHRSAAHIAMQNWKNMNPDFLDFSRPPYFANMAPSLDRQRSGSSPSVEREIPIIREGEFPEPNRNAISITLEVPPNKQTSTTSPRVSQVETLVPSKPGNLSSIPAPEPQKATILNKPTSRTIDVKPVERIIPTILPSPEPKPVEKTWFRPSEKTVDEPEIRPAVFKQFEAKEKDVRAREPKSPEIEKASETISRALQRGMKREEAAKTSPLVQAIKVAAESKTEVQLPEPRKLETPTPNEISKRASPPKVATPPSRSPPVVASPLAKNIPPFHYPRGKPKKNGNDSGLMDKVRKAFNGKAELKLDEMKDVMASLDLPLYWRRPLFLAAAGSDATKETISFEKIWNTWKTITANCYDDASRFTFLLAREGRNYLLPDDFVPMVQDVVDTHPGLNILKEAPEFHARYINTVIARIYYNVNRSWTGRITIEELRRSNFLQVLATVNKEEDINVVTEYFSYEHFYVIYCKFWELDRDHDLLIDKSDLARHNDHAISLKMIDRIFSGAVTRGPNQKNGKMSYSEFVWFLIAEEDKRRPTSIEYWFRCMDIDGDGVLSLFELEYFYDEQLQRMKSLGIEALPFQDIACQMLDMVHPKHKDRILLTDLKRCRMTPLFFDTFFNIEKYLLHEHRDPFASAKVDADDSTPISDWDRYAAEEYELLVSEDAASEDL</sequence>
<proteinExistence type="predicted"/>
<feature type="compositionally biased region" description="Low complexity" evidence="4">
    <location>
        <begin position="577"/>
        <end position="591"/>
    </location>
</feature>
<dbReference type="Pfam" id="PF17958">
    <property type="entry name" value="EF-hand_13"/>
    <property type="match status" value="1"/>
</dbReference>
<dbReference type="PROSITE" id="PS00018">
    <property type="entry name" value="EF_HAND_1"/>
    <property type="match status" value="1"/>
</dbReference>
<evidence type="ECO:0000256" key="1">
    <source>
        <dbReference type="ARBA" id="ARBA00022723"/>
    </source>
</evidence>
<dbReference type="InterPro" id="IPR041534">
    <property type="entry name" value="EF-hand_13"/>
</dbReference>
<dbReference type="PANTHER" id="PTHR14095:SF0">
    <property type="entry name" value="MIP22305P"/>
    <property type="match status" value="1"/>
</dbReference>
<name>A0A1D1W1E9_RAMVA</name>
<keyword evidence="1" id="KW-0479">Metal-binding</keyword>